<evidence type="ECO:0000313" key="3">
    <source>
        <dbReference type="Proteomes" id="UP000250028"/>
    </source>
</evidence>
<dbReference type="AlphaFoldDB" id="A0A2Y9BPE8"/>
<gene>
    <name evidence="2" type="ORF">SAMN04489750_3744</name>
</gene>
<organism evidence="2 3">
    <name type="scientific">Branchiibius hedensis</name>
    <dbReference type="NCBI Taxonomy" id="672460"/>
    <lineage>
        <taxon>Bacteria</taxon>
        <taxon>Bacillati</taxon>
        <taxon>Actinomycetota</taxon>
        <taxon>Actinomycetes</taxon>
        <taxon>Micrococcales</taxon>
        <taxon>Dermacoccaceae</taxon>
        <taxon>Branchiibius</taxon>
    </lineage>
</organism>
<sequence length="112" mass="12057">MSQPNPFLNDPDEDDDRSDPTSLPLFAEDADQPRPPRQGRVRSNFSLGENAPRRPGHIHAVGRDVPDDEVAGGLAEAALRALPPATARLALLRMKESTGASLRRSAARPPTS</sequence>
<dbReference type="Proteomes" id="UP000250028">
    <property type="component" value="Unassembled WGS sequence"/>
</dbReference>
<accession>A0A2Y9BPE8</accession>
<dbReference type="EMBL" id="UESZ01000002">
    <property type="protein sequence ID" value="SSA58940.1"/>
    <property type="molecule type" value="Genomic_DNA"/>
</dbReference>
<proteinExistence type="predicted"/>
<dbReference type="RefSeq" id="WP_146202635.1">
    <property type="nucleotide sequence ID" value="NZ_QGDN01000002.1"/>
</dbReference>
<evidence type="ECO:0000313" key="2">
    <source>
        <dbReference type="EMBL" id="SSA58940.1"/>
    </source>
</evidence>
<reference evidence="3" key="1">
    <citation type="submission" date="2016-10" db="EMBL/GenBank/DDBJ databases">
        <authorList>
            <person name="Varghese N."/>
            <person name="Submissions S."/>
        </authorList>
    </citation>
    <scope>NUCLEOTIDE SEQUENCE [LARGE SCALE GENOMIC DNA]</scope>
    <source>
        <strain evidence="3">DSM 22951</strain>
    </source>
</reference>
<evidence type="ECO:0000256" key="1">
    <source>
        <dbReference type="SAM" id="MobiDB-lite"/>
    </source>
</evidence>
<keyword evidence="3" id="KW-1185">Reference proteome</keyword>
<name>A0A2Y9BPE8_9MICO</name>
<protein>
    <submittedName>
        <fullName evidence="2">Uncharacterized protein</fullName>
    </submittedName>
</protein>
<feature type="region of interest" description="Disordered" evidence="1">
    <location>
        <begin position="1"/>
        <end position="65"/>
    </location>
</feature>